<feature type="compositionally biased region" description="Low complexity" evidence="4">
    <location>
        <begin position="19"/>
        <end position="34"/>
    </location>
</feature>
<feature type="domain" description="VQ" evidence="5">
    <location>
        <begin position="70"/>
        <end position="95"/>
    </location>
</feature>
<dbReference type="PANTHER" id="PTHR33402:SF17">
    <property type="entry name" value="VQ MOTIF-CONTAINING PROTEIN 33"/>
    <property type="match status" value="1"/>
</dbReference>
<evidence type="ECO:0000256" key="2">
    <source>
        <dbReference type="ARBA" id="ARBA00022553"/>
    </source>
</evidence>
<dbReference type="EMBL" id="WHWC01000003">
    <property type="protein sequence ID" value="KAG8386325.1"/>
    <property type="molecule type" value="Genomic_DNA"/>
</dbReference>
<reference evidence="6" key="1">
    <citation type="submission" date="2019-10" db="EMBL/GenBank/DDBJ databases">
        <authorList>
            <person name="Zhang R."/>
            <person name="Pan Y."/>
            <person name="Wang J."/>
            <person name="Ma R."/>
            <person name="Yu S."/>
        </authorList>
    </citation>
    <scope>NUCLEOTIDE SEQUENCE</scope>
    <source>
        <strain evidence="6">LA-IB0</strain>
        <tissue evidence="6">Leaf</tissue>
    </source>
</reference>
<evidence type="ECO:0000256" key="1">
    <source>
        <dbReference type="ARBA" id="ARBA00004123"/>
    </source>
</evidence>
<feature type="region of interest" description="Disordered" evidence="4">
    <location>
        <begin position="217"/>
        <end position="240"/>
    </location>
</feature>
<dbReference type="GO" id="GO:0005634">
    <property type="term" value="C:nucleus"/>
    <property type="evidence" value="ECO:0007669"/>
    <property type="project" value="UniProtKB-SubCell"/>
</dbReference>
<proteinExistence type="predicted"/>
<feature type="compositionally biased region" description="Polar residues" evidence="4">
    <location>
        <begin position="107"/>
        <end position="118"/>
    </location>
</feature>
<keyword evidence="3" id="KW-0539">Nucleus</keyword>
<feature type="compositionally biased region" description="Pro residues" evidence="4">
    <location>
        <begin position="38"/>
        <end position="53"/>
    </location>
</feature>
<feature type="region of interest" description="Disordered" evidence="4">
    <location>
        <begin position="91"/>
        <end position="118"/>
    </location>
</feature>
<comment type="caution">
    <text evidence="6">The sequence shown here is derived from an EMBL/GenBank/DDBJ whole genome shotgun (WGS) entry which is preliminary data.</text>
</comment>
<dbReference type="Proteomes" id="UP000826271">
    <property type="component" value="Unassembled WGS sequence"/>
</dbReference>
<evidence type="ECO:0000313" key="6">
    <source>
        <dbReference type="EMBL" id="KAG8386325.1"/>
    </source>
</evidence>
<gene>
    <name evidence="6" type="ORF">BUALT_Bualt03G0137200</name>
</gene>
<evidence type="ECO:0000259" key="5">
    <source>
        <dbReference type="Pfam" id="PF05678"/>
    </source>
</evidence>
<organism evidence="6 7">
    <name type="scientific">Buddleja alternifolia</name>
    <dbReference type="NCBI Taxonomy" id="168488"/>
    <lineage>
        <taxon>Eukaryota</taxon>
        <taxon>Viridiplantae</taxon>
        <taxon>Streptophyta</taxon>
        <taxon>Embryophyta</taxon>
        <taxon>Tracheophyta</taxon>
        <taxon>Spermatophyta</taxon>
        <taxon>Magnoliopsida</taxon>
        <taxon>eudicotyledons</taxon>
        <taxon>Gunneridae</taxon>
        <taxon>Pentapetalae</taxon>
        <taxon>asterids</taxon>
        <taxon>lamiids</taxon>
        <taxon>Lamiales</taxon>
        <taxon>Scrophulariaceae</taxon>
        <taxon>Buddlejeae</taxon>
        <taxon>Buddleja</taxon>
    </lineage>
</organism>
<comment type="subcellular location">
    <subcellularLocation>
        <location evidence="1">Nucleus</location>
    </subcellularLocation>
</comment>
<accession>A0AAV6Y4T5</accession>
<evidence type="ECO:0000256" key="4">
    <source>
        <dbReference type="SAM" id="MobiDB-lite"/>
    </source>
</evidence>
<dbReference type="AlphaFoldDB" id="A0AAV6Y4T5"/>
<evidence type="ECO:0000256" key="3">
    <source>
        <dbReference type="ARBA" id="ARBA00023242"/>
    </source>
</evidence>
<evidence type="ECO:0000313" key="7">
    <source>
        <dbReference type="Proteomes" id="UP000826271"/>
    </source>
</evidence>
<dbReference type="InterPro" id="IPR008889">
    <property type="entry name" value="VQ"/>
</dbReference>
<keyword evidence="7" id="KW-1185">Reference proteome</keyword>
<sequence>MEITSPRPPPQHRDHHNQSPTTTSSHCSSSNGSSHQIPTPPLTPNPNPNPNPNPITTTSHHHDTTTNPNYPTTFVQADTSSFKHVVQMLTGASQTDHPPPSRGGAASSATTIPLIKSTNQKRQGFKLYERRNSLKNGLMINTLVPGHNPGFNSPRKHEILSPGILDFPALVLSPATPLNEDSLGKGASVAPSPSMEEEKAIAEKKFYFHPSPRTAAENAEPQLLPLFPVTSPRVSGSSSS</sequence>
<dbReference type="PANTHER" id="PTHR33402">
    <property type="entry name" value="VQ MOTIF-CONTAINING PROTEIN 11-LIKE"/>
    <property type="match status" value="1"/>
</dbReference>
<protein>
    <recommendedName>
        <fullName evidence="5">VQ domain-containing protein</fullName>
    </recommendedName>
</protein>
<keyword evidence="2" id="KW-0597">Phosphoprotein</keyword>
<dbReference type="Pfam" id="PF05678">
    <property type="entry name" value="VQ"/>
    <property type="match status" value="1"/>
</dbReference>
<feature type="region of interest" description="Disordered" evidence="4">
    <location>
        <begin position="1"/>
        <end position="72"/>
    </location>
</feature>
<name>A0AAV6Y4T5_9LAMI</name>
<dbReference type="InterPro" id="IPR039611">
    <property type="entry name" value="VQ_4/11/13/19/31/33"/>
</dbReference>